<feature type="transmembrane region" description="Helical" evidence="1">
    <location>
        <begin position="54"/>
        <end position="72"/>
    </location>
</feature>
<name>A0A7C9DXR9_OPUST</name>
<accession>A0A7C9DXR9</accession>
<keyword evidence="1" id="KW-0472">Membrane</keyword>
<proteinExistence type="predicted"/>
<evidence type="ECO:0000256" key="1">
    <source>
        <dbReference type="SAM" id="Phobius"/>
    </source>
</evidence>
<reference evidence="2" key="1">
    <citation type="journal article" date="2013" name="J. Plant Res.">
        <title>Effect of fungi and light on seed germination of three Opuntia species from semiarid lands of central Mexico.</title>
        <authorList>
            <person name="Delgado-Sanchez P."/>
            <person name="Jimenez-Bremont J.F."/>
            <person name="Guerrero-Gonzalez Mde L."/>
            <person name="Flores J."/>
        </authorList>
    </citation>
    <scope>NUCLEOTIDE SEQUENCE</scope>
    <source>
        <tissue evidence="2">Cladode</tissue>
    </source>
</reference>
<evidence type="ECO:0000313" key="2">
    <source>
        <dbReference type="EMBL" id="MBA4654621.1"/>
    </source>
</evidence>
<sequence>MRSLLLLMVDKAPYGGRRLSLVAPPLLPVVAGVSLWVAGVIVVAVPLWVVAVEVAVAVVVAVLMVVVVEVVFGPEVLDVVVVEVGIGGAMARGCSAARRSSVRRRSRRHPWRQPWIFPGLESRALFST</sequence>
<keyword evidence="1" id="KW-1133">Transmembrane helix</keyword>
<organism evidence="2">
    <name type="scientific">Opuntia streptacantha</name>
    <name type="common">Prickly pear cactus</name>
    <name type="synonym">Opuntia cardona</name>
    <dbReference type="NCBI Taxonomy" id="393608"/>
    <lineage>
        <taxon>Eukaryota</taxon>
        <taxon>Viridiplantae</taxon>
        <taxon>Streptophyta</taxon>
        <taxon>Embryophyta</taxon>
        <taxon>Tracheophyta</taxon>
        <taxon>Spermatophyta</taxon>
        <taxon>Magnoliopsida</taxon>
        <taxon>eudicotyledons</taxon>
        <taxon>Gunneridae</taxon>
        <taxon>Pentapetalae</taxon>
        <taxon>Caryophyllales</taxon>
        <taxon>Cactineae</taxon>
        <taxon>Cactaceae</taxon>
        <taxon>Opuntioideae</taxon>
        <taxon>Opuntia</taxon>
    </lineage>
</organism>
<keyword evidence="1" id="KW-0812">Transmembrane</keyword>
<feature type="transmembrane region" description="Helical" evidence="1">
    <location>
        <begin position="21"/>
        <end position="48"/>
    </location>
</feature>
<dbReference type="EMBL" id="GISG01184176">
    <property type="protein sequence ID" value="MBA4654621.1"/>
    <property type="molecule type" value="Transcribed_RNA"/>
</dbReference>
<reference evidence="2" key="2">
    <citation type="submission" date="2020-07" db="EMBL/GenBank/DDBJ databases">
        <authorList>
            <person name="Vera ALvarez R."/>
            <person name="Arias-Moreno D.M."/>
            <person name="Jimenez-Jacinto V."/>
            <person name="Jimenez-Bremont J.F."/>
            <person name="Swaminathan K."/>
            <person name="Moose S.P."/>
            <person name="Guerrero-Gonzalez M.L."/>
            <person name="Marino-Ramirez L."/>
            <person name="Landsman D."/>
            <person name="Rodriguez-Kessler M."/>
            <person name="Delgado-Sanchez P."/>
        </authorList>
    </citation>
    <scope>NUCLEOTIDE SEQUENCE</scope>
    <source>
        <tissue evidence="2">Cladode</tissue>
    </source>
</reference>
<protein>
    <submittedName>
        <fullName evidence="2">Uncharacterized protein</fullName>
    </submittedName>
</protein>
<dbReference type="AlphaFoldDB" id="A0A7C9DXR9"/>